<dbReference type="PANTHER" id="PTHR47473:SF1">
    <property type="entry name" value="METHYLTRANSFERASE DOMAIN-CONTAINING PROTEIN"/>
    <property type="match status" value="1"/>
</dbReference>
<accession>A0ABW4MSU5</accession>
<protein>
    <submittedName>
        <fullName evidence="1">DUF3419 family protein</fullName>
    </submittedName>
</protein>
<keyword evidence="2" id="KW-1185">Reference proteome</keyword>
<dbReference type="Pfam" id="PF11899">
    <property type="entry name" value="DUF3419"/>
    <property type="match status" value="1"/>
</dbReference>
<dbReference type="RefSeq" id="WP_388040481.1">
    <property type="nucleotide sequence ID" value="NZ_JBHUEK010000026.1"/>
</dbReference>
<proteinExistence type="predicted"/>
<name>A0ABW4MSU5_9BACI</name>
<dbReference type="InterPro" id="IPR021829">
    <property type="entry name" value="DUF3419"/>
</dbReference>
<dbReference type="Proteomes" id="UP001597227">
    <property type="component" value="Unassembled WGS sequence"/>
</dbReference>
<gene>
    <name evidence="1" type="ORF">ACFSFW_18765</name>
</gene>
<evidence type="ECO:0000313" key="1">
    <source>
        <dbReference type="EMBL" id="MFD1780711.1"/>
    </source>
</evidence>
<dbReference type="EMBL" id="JBHUEK010000026">
    <property type="protein sequence ID" value="MFD1780711.1"/>
    <property type="molecule type" value="Genomic_DNA"/>
</dbReference>
<evidence type="ECO:0000313" key="2">
    <source>
        <dbReference type="Proteomes" id="UP001597227"/>
    </source>
</evidence>
<sequence>MSDIYFSQIREDSLVEREITRVVGPQKVLVVGSGGCTAFSILTDTIDQVLCVDLNPAQCALIELKRAAIQQFSLNNFLAFIGEMDCGNRNEMYEEIAEELPDYANQFWKLHRSEIEKGINHCGVNERFYRFLGENICRNVYDETVWNQLFSAKNLAEQQKFYEEYLTTAQWRTAIKILLSKTTHLQFFPSFMFKNASENDFGNFFLSQFEKEVKTKPIHNNYFLSQILLSTYLYDQVEGVPFYLTPEGYEEVKRNIDKLFIYPMSIQELLEKESSIDAFYLSNVFDWADGKGKAAICKSMIQSKSEEAVLMFRNMLSTSKLPDFFMEQFYRDEELSKRCERLERSMLYQKITVGQLV</sequence>
<comment type="caution">
    <text evidence="1">The sequence shown here is derived from an EMBL/GenBank/DDBJ whole genome shotgun (WGS) entry which is preliminary data.</text>
</comment>
<dbReference type="PANTHER" id="PTHR47473">
    <property type="entry name" value="BTA1P"/>
    <property type="match status" value="1"/>
</dbReference>
<reference evidence="2" key="1">
    <citation type="journal article" date="2019" name="Int. J. Syst. Evol. Microbiol.">
        <title>The Global Catalogue of Microorganisms (GCM) 10K type strain sequencing project: providing services to taxonomists for standard genome sequencing and annotation.</title>
        <authorList>
            <consortium name="The Broad Institute Genomics Platform"/>
            <consortium name="The Broad Institute Genome Sequencing Center for Infectious Disease"/>
            <person name="Wu L."/>
            <person name="Ma J."/>
        </authorList>
    </citation>
    <scope>NUCLEOTIDE SEQUENCE [LARGE SCALE GENOMIC DNA]</scope>
    <source>
        <strain evidence="2">CCUG 15531</strain>
    </source>
</reference>
<organism evidence="1 2">
    <name type="scientific">Fredinandcohnia salidurans</name>
    <dbReference type="NCBI Taxonomy" id="2595041"/>
    <lineage>
        <taxon>Bacteria</taxon>
        <taxon>Bacillati</taxon>
        <taxon>Bacillota</taxon>
        <taxon>Bacilli</taxon>
        <taxon>Bacillales</taxon>
        <taxon>Bacillaceae</taxon>
        <taxon>Fredinandcohnia</taxon>
    </lineage>
</organism>